<evidence type="ECO:0000313" key="1">
    <source>
        <dbReference type="EMBL" id="CAD8119746.1"/>
    </source>
</evidence>
<evidence type="ECO:0000313" key="2">
    <source>
        <dbReference type="Proteomes" id="UP000688137"/>
    </source>
</evidence>
<comment type="caution">
    <text evidence="1">The sequence shown here is derived from an EMBL/GenBank/DDBJ whole genome shotgun (WGS) entry which is preliminary data.</text>
</comment>
<dbReference type="Pfam" id="PF00400">
    <property type="entry name" value="WD40"/>
    <property type="match status" value="2"/>
</dbReference>
<gene>
    <name evidence="1" type="ORF">PPRIM_AZ9-3.1.T3610001</name>
</gene>
<proteinExistence type="predicted"/>
<reference evidence="1" key="1">
    <citation type="submission" date="2021-01" db="EMBL/GenBank/DDBJ databases">
        <authorList>
            <consortium name="Genoscope - CEA"/>
            <person name="William W."/>
        </authorList>
    </citation>
    <scope>NUCLEOTIDE SEQUENCE</scope>
</reference>
<dbReference type="AlphaFoldDB" id="A0A8S1QVA2"/>
<protein>
    <submittedName>
        <fullName evidence="1">Uncharacterized protein</fullName>
    </submittedName>
</protein>
<dbReference type="Proteomes" id="UP000688137">
    <property type="component" value="Unassembled WGS sequence"/>
</dbReference>
<name>A0A8S1QVA2_PARPR</name>
<accession>A0A8S1QVA2</accession>
<dbReference type="InterPro" id="IPR001680">
    <property type="entry name" value="WD40_rpt"/>
</dbReference>
<keyword evidence="2" id="KW-1185">Reference proteome</keyword>
<sequence length="187" mass="22172">MIYTKKDLLFSVQQETQFIISGAGDKTIRFWQQSNQTNWINSQLYVQHTDDVICRILNSNEDLQFSGSDDRSIKVIIILLHQFKIRQKIMQYHKIKLVFGKEENKTSKNSKVQLQLMKFHKLRLSSFSPINNQFKNKGKRLSLLQRNNLFGQLVIVKQTDYVFQLKDGIFEDNQEQQFNNKLQLNLK</sequence>
<dbReference type="EMBL" id="CAJJDM010000370">
    <property type="protein sequence ID" value="CAD8119746.1"/>
    <property type="molecule type" value="Genomic_DNA"/>
</dbReference>
<organism evidence="1 2">
    <name type="scientific">Paramecium primaurelia</name>
    <dbReference type="NCBI Taxonomy" id="5886"/>
    <lineage>
        <taxon>Eukaryota</taxon>
        <taxon>Sar</taxon>
        <taxon>Alveolata</taxon>
        <taxon>Ciliophora</taxon>
        <taxon>Intramacronucleata</taxon>
        <taxon>Oligohymenophorea</taxon>
        <taxon>Peniculida</taxon>
        <taxon>Parameciidae</taxon>
        <taxon>Paramecium</taxon>
    </lineage>
</organism>